<evidence type="ECO:0000313" key="7">
    <source>
        <dbReference type="EMBL" id="EJU01957.1"/>
    </source>
</evidence>
<comment type="subcellular location">
    <subcellularLocation>
        <location evidence="1">Nucleus</location>
        <location evidence="1">Nucleolus</location>
    </subcellularLocation>
</comment>
<dbReference type="HOGENOM" id="CLU_083957_0_0_1"/>
<feature type="region of interest" description="Disordered" evidence="6">
    <location>
        <begin position="74"/>
        <end position="106"/>
    </location>
</feature>
<organism evidence="7 8">
    <name type="scientific">Dacryopinax primogenitus (strain DJM 731)</name>
    <name type="common">Brown rot fungus</name>
    <dbReference type="NCBI Taxonomy" id="1858805"/>
    <lineage>
        <taxon>Eukaryota</taxon>
        <taxon>Fungi</taxon>
        <taxon>Dikarya</taxon>
        <taxon>Basidiomycota</taxon>
        <taxon>Agaricomycotina</taxon>
        <taxon>Dacrymycetes</taxon>
        <taxon>Dacrymycetales</taxon>
        <taxon>Dacrymycetaceae</taxon>
        <taxon>Dacryopinax</taxon>
    </lineage>
</organism>
<dbReference type="GO" id="GO:0005730">
    <property type="term" value="C:nucleolus"/>
    <property type="evidence" value="ECO:0007669"/>
    <property type="project" value="UniProtKB-SubCell"/>
</dbReference>
<evidence type="ECO:0000313" key="8">
    <source>
        <dbReference type="Proteomes" id="UP000030653"/>
    </source>
</evidence>
<dbReference type="OMA" id="EWDGFPD"/>
<dbReference type="Proteomes" id="UP000030653">
    <property type="component" value="Unassembled WGS sequence"/>
</dbReference>
<keyword evidence="4" id="KW-0539">Nucleus</keyword>
<dbReference type="AlphaFoldDB" id="M5G7U7"/>
<dbReference type="EMBL" id="JH795863">
    <property type="protein sequence ID" value="EJU01957.1"/>
    <property type="molecule type" value="Genomic_DNA"/>
</dbReference>
<dbReference type="PANTHER" id="PTHR14577">
    <property type="entry name" value="NUCLEOLAR PROTEIN 12"/>
    <property type="match status" value="1"/>
</dbReference>
<dbReference type="PANTHER" id="PTHR14577:SF0">
    <property type="entry name" value="NUCLEOLAR PROTEIN 12"/>
    <property type="match status" value="1"/>
</dbReference>
<evidence type="ECO:0000256" key="1">
    <source>
        <dbReference type="ARBA" id="ARBA00004604"/>
    </source>
</evidence>
<dbReference type="GeneID" id="63689381"/>
<protein>
    <recommendedName>
        <fullName evidence="9">Nucleolar protein 12</fullName>
    </recommendedName>
</protein>
<dbReference type="InterPro" id="IPR019186">
    <property type="entry name" value="Nucleolar_protein_12"/>
</dbReference>
<proteinExistence type="inferred from homology"/>
<feature type="compositionally biased region" description="Acidic residues" evidence="6">
    <location>
        <begin position="85"/>
        <end position="105"/>
    </location>
</feature>
<evidence type="ECO:0000256" key="6">
    <source>
        <dbReference type="SAM" id="MobiDB-lite"/>
    </source>
</evidence>
<dbReference type="OrthoDB" id="551633at2759"/>
<feature type="non-terminal residue" evidence="7">
    <location>
        <position position="188"/>
    </location>
</feature>
<evidence type="ECO:0000256" key="4">
    <source>
        <dbReference type="ARBA" id="ARBA00023242"/>
    </source>
</evidence>
<feature type="compositionally biased region" description="Basic and acidic residues" evidence="6">
    <location>
        <begin position="164"/>
        <end position="188"/>
    </location>
</feature>
<feature type="non-terminal residue" evidence="7">
    <location>
        <position position="1"/>
    </location>
</feature>
<gene>
    <name evidence="7" type="ORF">DACRYDRAFT_29625</name>
</gene>
<feature type="coiled-coil region" evidence="5">
    <location>
        <begin position="44"/>
        <end position="71"/>
    </location>
</feature>
<sequence>KKRQKKAQLQEVVFDEEARREYLTGFRKRKMERVKGKVERAKERERVERLRDRAEKRKDIRERALENARRVESALGAVDLPGSETLDDTGAEGGREEEEEYEGEEQFATVTVVEDFDPSVEMHGLVSSTVPKDAVDEEDARPAPKVQPLEKKKTAMAKPKERKFRYETKAARRSAKDKERSRRREKGD</sequence>
<comment type="similarity">
    <text evidence="2">Belongs to the RRP17 family.</text>
</comment>
<reference evidence="7 8" key="1">
    <citation type="journal article" date="2012" name="Science">
        <title>The Paleozoic origin of enzymatic lignin decomposition reconstructed from 31 fungal genomes.</title>
        <authorList>
            <person name="Floudas D."/>
            <person name="Binder M."/>
            <person name="Riley R."/>
            <person name="Barry K."/>
            <person name="Blanchette R.A."/>
            <person name="Henrissat B."/>
            <person name="Martinez A.T."/>
            <person name="Otillar R."/>
            <person name="Spatafora J.W."/>
            <person name="Yadav J.S."/>
            <person name="Aerts A."/>
            <person name="Benoit I."/>
            <person name="Boyd A."/>
            <person name="Carlson A."/>
            <person name="Copeland A."/>
            <person name="Coutinho P.M."/>
            <person name="de Vries R.P."/>
            <person name="Ferreira P."/>
            <person name="Findley K."/>
            <person name="Foster B."/>
            <person name="Gaskell J."/>
            <person name="Glotzer D."/>
            <person name="Gorecki P."/>
            <person name="Heitman J."/>
            <person name="Hesse C."/>
            <person name="Hori C."/>
            <person name="Igarashi K."/>
            <person name="Jurgens J.A."/>
            <person name="Kallen N."/>
            <person name="Kersten P."/>
            <person name="Kohler A."/>
            <person name="Kuees U."/>
            <person name="Kumar T.K.A."/>
            <person name="Kuo A."/>
            <person name="LaButti K."/>
            <person name="Larrondo L.F."/>
            <person name="Lindquist E."/>
            <person name="Ling A."/>
            <person name="Lombard V."/>
            <person name="Lucas S."/>
            <person name="Lundell T."/>
            <person name="Martin R."/>
            <person name="McLaughlin D.J."/>
            <person name="Morgenstern I."/>
            <person name="Morin E."/>
            <person name="Murat C."/>
            <person name="Nagy L.G."/>
            <person name="Nolan M."/>
            <person name="Ohm R.A."/>
            <person name="Patyshakuliyeva A."/>
            <person name="Rokas A."/>
            <person name="Ruiz-Duenas F.J."/>
            <person name="Sabat G."/>
            <person name="Salamov A."/>
            <person name="Samejima M."/>
            <person name="Schmutz J."/>
            <person name="Slot J.C."/>
            <person name="St John F."/>
            <person name="Stenlid J."/>
            <person name="Sun H."/>
            <person name="Sun S."/>
            <person name="Syed K."/>
            <person name="Tsang A."/>
            <person name="Wiebenga A."/>
            <person name="Young D."/>
            <person name="Pisabarro A."/>
            <person name="Eastwood D.C."/>
            <person name="Martin F."/>
            <person name="Cullen D."/>
            <person name="Grigoriev I.V."/>
            <person name="Hibbett D.S."/>
        </authorList>
    </citation>
    <scope>NUCLEOTIDE SEQUENCE [LARGE SCALE GENOMIC DNA]</scope>
    <source>
        <strain evidence="7 8">DJM-731 SS1</strain>
    </source>
</reference>
<feature type="region of interest" description="Disordered" evidence="6">
    <location>
        <begin position="127"/>
        <end position="188"/>
    </location>
</feature>
<dbReference type="Pfam" id="PF09805">
    <property type="entry name" value="Nop25"/>
    <property type="match status" value="1"/>
</dbReference>
<name>M5G7U7_DACPD</name>
<dbReference type="GO" id="GO:0019843">
    <property type="term" value="F:rRNA binding"/>
    <property type="evidence" value="ECO:0007669"/>
    <property type="project" value="TreeGrafter"/>
</dbReference>
<accession>M5G7U7</accession>
<keyword evidence="8" id="KW-1185">Reference proteome</keyword>
<evidence type="ECO:0000256" key="2">
    <source>
        <dbReference type="ARBA" id="ARBA00007175"/>
    </source>
</evidence>
<evidence type="ECO:0008006" key="9">
    <source>
        <dbReference type="Google" id="ProtNLM"/>
    </source>
</evidence>
<keyword evidence="3 5" id="KW-0175">Coiled coil</keyword>
<evidence type="ECO:0000256" key="3">
    <source>
        <dbReference type="ARBA" id="ARBA00023054"/>
    </source>
</evidence>
<dbReference type="STRING" id="1858805.M5G7U7"/>
<dbReference type="RefSeq" id="XP_040628854.1">
    <property type="nucleotide sequence ID" value="XM_040774319.1"/>
</dbReference>
<evidence type="ECO:0000256" key="5">
    <source>
        <dbReference type="SAM" id="Coils"/>
    </source>
</evidence>